<evidence type="ECO:0000313" key="3">
    <source>
        <dbReference type="Proteomes" id="UP001516400"/>
    </source>
</evidence>
<sequence>MDPSCFYGRSKHINSIPGNGSLSDDNELASDSEPEYEPYPTRARARKGIIIPESESDMSDDDNVCLLTSATSKANHKKAKQTKAKVKWEAGKLDAYDKDNFKFIGIADLPEIIQRLDPPADYFKFFY</sequence>
<evidence type="ECO:0000256" key="1">
    <source>
        <dbReference type="SAM" id="MobiDB-lite"/>
    </source>
</evidence>
<accession>A0ABD2PA36</accession>
<proteinExistence type="predicted"/>
<feature type="compositionally biased region" description="Acidic residues" evidence="1">
    <location>
        <begin position="24"/>
        <end position="36"/>
    </location>
</feature>
<feature type="region of interest" description="Disordered" evidence="1">
    <location>
        <begin position="1"/>
        <end position="44"/>
    </location>
</feature>
<keyword evidence="3" id="KW-1185">Reference proteome</keyword>
<evidence type="ECO:0000313" key="2">
    <source>
        <dbReference type="EMBL" id="KAL3287745.1"/>
    </source>
</evidence>
<organism evidence="2 3">
    <name type="scientific">Cryptolaemus montrouzieri</name>
    <dbReference type="NCBI Taxonomy" id="559131"/>
    <lineage>
        <taxon>Eukaryota</taxon>
        <taxon>Metazoa</taxon>
        <taxon>Ecdysozoa</taxon>
        <taxon>Arthropoda</taxon>
        <taxon>Hexapoda</taxon>
        <taxon>Insecta</taxon>
        <taxon>Pterygota</taxon>
        <taxon>Neoptera</taxon>
        <taxon>Endopterygota</taxon>
        <taxon>Coleoptera</taxon>
        <taxon>Polyphaga</taxon>
        <taxon>Cucujiformia</taxon>
        <taxon>Coccinelloidea</taxon>
        <taxon>Coccinellidae</taxon>
        <taxon>Scymninae</taxon>
        <taxon>Scymnini</taxon>
        <taxon>Cryptolaemus</taxon>
    </lineage>
</organism>
<dbReference type="Proteomes" id="UP001516400">
    <property type="component" value="Unassembled WGS sequence"/>
</dbReference>
<protein>
    <submittedName>
        <fullName evidence="2">Uncharacterized protein</fullName>
    </submittedName>
</protein>
<dbReference type="EMBL" id="JABFTP020000185">
    <property type="protein sequence ID" value="KAL3287745.1"/>
    <property type="molecule type" value="Genomic_DNA"/>
</dbReference>
<comment type="caution">
    <text evidence="2">The sequence shown here is derived from an EMBL/GenBank/DDBJ whole genome shotgun (WGS) entry which is preliminary data.</text>
</comment>
<name>A0ABD2PA36_9CUCU</name>
<dbReference type="AlphaFoldDB" id="A0ABD2PA36"/>
<reference evidence="2 3" key="1">
    <citation type="journal article" date="2021" name="BMC Biol.">
        <title>Horizontally acquired antibacterial genes associated with adaptive radiation of ladybird beetles.</title>
        <authorList>
            <person name="Li H.S."/>
            <person name="Tang X.F."/>
            <person name="Huang Y.H."/>
            <person name="Xu Z.Y."/>
            <person name="Chen M.L."/>
            <person name="Du X.Y."/>
            <person name="Qiu B.Y."/>
            <person name="Chen P.T."/>
            <person name="Zhang W."/>
            <person name="Slipinski A."/>
            <person name="Escalona H.E."/>
            <person name="Waterhouse R.M."/>
            <person name="Zwick A."/>
            <person name="Pang H."/>
        </authorList>
    </citation>
    <scope>NUCLEOTIDE SEQUENCE [LARGE SCALE GENOMIC DNA]</scope>
    <source>
        <strain evidence="2">SYSU2018</strain>
    </source>
</reference>
<gene>
    <name evidence="2" type="ORF">HHI36_002209</name>
</gene>